<dbReference type="OrthoDB" id="6972813at2"/>
<protein>
    <submittedName>
        <fullName evidence="1">Uncharacterized protein</fullName>
    </submittedName>
</protein>
<dbReference type="AlphaFoldDB" id="A0A1I5R2H2"/>
<sequence>MSITKNDQRQAPLVAWVDINLADFSDGAVQAAIELPGGAIVTGGFIQPITTFNAATTATLKVGDSVDDDRYTATPADVKALAVVELDVTGYAMPAQGNLIVTYASTGAVATTGKCRLFVEYIVGKRTQSTQG</sequence>
<gene>
    <name evidence="1" type="ORF">SAMN05216177_103257</name>
</gene>
<name>A0A1I5R2H2_9GAMM</name>
<evidence type="ECO:0000313" key="2">
    <source>
        <dbReference type="Proteomes" id="UP000182025"/>
    </source>
</evidence>
<dbReference type="RefSeq" id="WP_045736462.1">
    <property type="nucleotide sequence ID" value="NZ_FOXK01000003.1"/>
</dbReference>
<dbReference type="Proteomes" id="UP000182025">
    <property type="component" value="Unassembled WGS sequence"/>
</dbReference>
<reference evidence="2" key="1">
    <citation type="submission" date="2016-10" db="EMBL/GenBank/DDBJ databases">
        <authorList>
            <person name="Varghese N."/>
            <person name="Submissions S."/>
        </authorList>
    </citation>
    <scope>NUCLEOTIDE SEQUENCE [LARGE SCALE GENOMIC DNA]</scope>
    <source>
        <strain evidence="2">JCM 15604</strain>
    </source>
</reference>
<proteinExistence type="predicted"/>
<keyword evidence="2" id="KW-1185">Reference proteome</keyword>
<organism evidence="1 2">
    <name type="scientific">Ectopseudomonas toyotomiensis</name>
    <dbReference type="NCBI Taxonomy" id="554344"/>
    <lineage>
        <taxon>Bacteria</taxon>
        <taxon>Pseudomonadati</taxon>
        <taxon>Pseudomonadota</taxon>
        <taxon>Gammaproteobacteria</taxon>
        <taxon>Pseudomonadales</taxon>
        <taxon>Pseudomonadaceae</taxon>
        <taxon>Ectopseudomonas</taxon>
    </lineage>
</organism>
<dbReference type="EMBL" id="FOXK01000003">
    <property type="protein sequence ID" value="SFP52702.1"/>
    <property type="molecule type" value="Genomic_DNA"/>
</dbReference>
<accession>A0A1I5R2H2</accession>
<evidence type="ECO:0000313" key="1">
    <source>
        <dbReference type="EMBL" id="SFP52702.1"/>
    </source>
</evidence>